<dbReference type="PANTHER" id="PTHR19328">
    <property type="entry name" value="HEDGEHOG-INTERACTING PROTEIN"/>
    <property type="match status" value="1"/>
</dbReference>
<dbReference type="Gene3D" id="2.120.10.30">
    <property type="entry name" value="TolB, C-terminal domain"/>
    <property type="match status" value="1"/>
</dbReference>
<gene>
    <name evidence="3" type="ORF">ACFPQB_12055</name>
</gene>
<reference evidence="4" key="1">
    <citation type="journal article" date="2019" name="Int. J. Syst. Evol. Microbiol.">
        <title>The Global Catalogue of Microorganisms (GCM) 10K type strain sequencing project: providing services to taxonomists for standard genome sequencing and annotation.</title>
        <authorList>
            <consortium name="The Broad Institute Genomics Platform"/>
            <consortium name="The Broad Institute Genome Sequencing Center for Infectious Disease"/>
            <person name="Wu L."/>
            <person name="Ma J."/>
        </authorList>
    </citation>
    <scope>NUCLEOTIDE SEQUENCE [LARGE SCALE GENOMIC DNA]</scope>
    <source>
        <strain evidence="4">YIM 94188</strain>
    </source>
</reference>
<evidence type="ECO:0000313" key="4">
    <source>
        <dbReference type="Proteomes" id="UP001596072"/>
    </source>
</evidence>
<proteinExistence type="predicted"/>
<dbReference type="EMBL" id="JBHSNS010000005">
    <property type="protein sequence ID" value="MFC5729653.1"/>
    <property type="molecule type" value="Genomic_DNA"/>
</dbReference>
<feature type="signal peptide" evidence="1">
    <location>
        <begin position="1"/>
        <end position="23"/>
    </location>
</feature>
<accession>A0ABW0ZHY1</accession>
<name>A0ABW0ZHY1_9ACTN</name>
<comment type="caution">
    <text evidence="3">The sequence shown here is derived from an EMBL/GenBank/DDBJ whole genome shotgun (WGS) entry which is preliminary data.</text>
</comment>
<evidence type="ECO:0000313" key="3">
    <source>
        <dbReference type="EMBL" id="MFC5729653.1"/>
    </source>
</evidence>
<dbReference type="InterPro" id="IPR012938">
    <property type="entry name" value="Glc/Sorbosone_DH"/>
</dbReference>
<protein>
    <submittedName>
        <fullName evidence="3">PQQ-dependent sugar dehydrogenase</fullName>
    </submittedName>
</protein>
<dbReference type="PROSITE" id="PS51257">
    <property type="entry name" value="PROKAR_LIPOPROTEIN"/>
    <property type="match status" value="1"/>
</dbReference>
<dbReference type="SUPFAM" id="SSF50952">
    <property type="entry name" value="Soluble quinoprotein glucose dehydrogenase"/>
    <property type="match status" value="1"/>
</dbReference>
<keyword evidence="1" id="KW-0732">Signal</keyword>
<feature type="domain" description="Glucose/Sorbosone dehydrogenase" evidence="2">
    <location>
        <begin position="73"/>
        <end position="379"/>
    </location>
</feature>
<dbReference type="InterPro" id="IPR011041">
    <property type="entry name" value="Quinoprot_gluc/sorb_DH_b-prop"/>
</dbReference>
<dbReference type="RefSeq" id="WP_136434038.1">
    <property type="nucleotide sequence ID" value="NZ_JBHSNS010000005.1"/>
</dbReference>
<organism evidence="3 4">
    <name type="scientific">Nocardioides vastitatis</name>
    <dbReference type="NCBI Taxonomy" id="2568655"/>
    <lineage>
        <taxon>Bacteria</taxon>
        <taxon>Bacillati</taxon>
        <taxon>Actinomycetota</taxon>
        <taxon>Actinomycetes</taxon>
        <taxon>Propionibacteriales</taxon>
        <taxon>Nocardioidaceae</taxon>
        <taxon>Nocardioides</taxon>
    </lineage>
</organism>
<evidence type="ECO:0000259" key="2">
    <source>
        <dbReference type="Pfam" id="PF07995"/>
    </source>
</evidence>
<evidence type="ECO:0000256" key="1">
    <source>
        <dbReference type="SAM" id="SignalP"/>
    </source>
</evidence>
<dbReference type="Proteomes" id="UP001596072">
    <property type="component" value="Unassembled WGS sequence"/>
</dbReference>
<keyword evidence="4" id="KW-1185">Reference proteome</keyword>
<dbReference type="InterPro" id="IPR011042">
    <property type="entry name" value="6-blade_b-propeller_TolB-like"/>
</dbReference>
<dbReference type="PANTHER" id="PTHR19328:SF13">
    <property type="entry name" value="HIPL1 PROTEIN"/>
    <property type="match status" value="1"/>
</dbReference>
<dbReference type="Pfam" id="PF07995">
    <property type="entry name" value="GSDH"/>
    <property type="match status" value="1"/>
</dbReference>
<sequence>MRRRRRGLSVTPVLAVLVTLGLAASGCGQGGNESDVDVVTGTSAAPTGTVEGDEVAFEVDGVPDVVGTVASGLETPWGIDFLPDGRAVVTERDSARVLVVTPPEVGEGTPRREGTIQQVGRIPETDPRGEAGLLGVAVSPTFSSDGLLYFYVCTAEDNRVVRAELDGERLGPTEPVLTGIPTGDIHDGGRLLFGPDGYLYVSTGEAGDEQLARDRTSLAGKVLRITADGEPAPGNPFDTVVWSWGHRNVQGLAFDSQSLLWASEFGSTRFDELNRIVPGEDYGWPVVEGSGGPPQYMQPMMTWRPSEASPSGLAFTGGYLWMAALQGEQLWRIKVADGQVSDPTSYFSGTTAGEYGRLRTVVVDPQGRLWLTTSNHDGRGTPAADDDRILLIEP</sequence>
<feature type="chain" id="PRO_5047068415" evidence="1">
    <location>
        <begin position="24"/>
        <end position="394"/>
    </location>
</feature>